<sequence>MLLFLLQIFFLPFFYFLRCNPAGGQANCVTQQSAEMPWSPELPSKLPASDKEAGRKPEREEL</sequence>
<keyword evidence="2" id="KW-0732">Signal</keyword>
<feature type="signal peptide" evidence="2">
    <location>
        <begin position="1"/>
        <end position="26"/>
    </location>
</feature>
<evidence type="ECO:0000313" key="4">
    <source>
        <dbReference type="Proteomes" id="UP000261480"/>
    </source>
</evidence>
<feature type="region of interest" description="Disordered" evidence="1">
    <location>
        <begin position="37"/>
        <end position="62"/>
    </location>
</feature>
<protein>
    <submittedName>
        <fullName evidence="3">Uncharacterized protein</fullName>
    </submittedName>
</protein>
<evidence type="ECO:0000313" key="3">
    <source>
        <dbReference type="Ensembl" id="ENSPMEP00000012754.1"/>
    </source>
</evidence>
<proteinExistence type="predicted"/>
<reference evidence="3" key="2">
    <citation type="submission" date="2025-09" db="UniProtKB">
        <authorList>
            <consortium name="Ensembl"/>
        </authorList>
    </citation>
    <scope>IDENTIFICATION</scope>
</reference>
<dbReference type="STRING" id="48701.ENSPMEP00000012754"/>
<keyword evidence="4" id="KW-1185">Reference proteome</keyword>
<name>A0A3B3XCQ8_9TELE</name>
<dbReference type="Ensembl" id="ENSPMET00000031926.1">
    <property type="protein sequence ID" value="ENSPMEP00000012754.1"/>
    <property type="gene ID" value="ENSPMEG00000014970.1"/>
</dbReference>
<evidence type="ECO:0000256" key="2">
    <source>
        <dbReference type="SAM" id="SignalP"/>
    </source>
</evidence>
<dbReference type="Proteomes" id="UP000261480">
    <property type="component" value="Unplaced"/>
</dbReference>
<dbReference type="AlphaFoldDB" id="A0A3B3XCQ8"/>
<evidence type="ECO:0000256" key="1">
    <source>
        <dbReference type="SAM" id="MobiDB-lite"/>
    </source>
</evidence>
<feature type="compositionally biased region" description="Basic and acidic residues" evidence="1">
    <location>
        <begin position="48"/>
        <end position="62"/>
    </location>
</feature>
<feature type="chain" id="PRO_5017276882" evidence="2">
    <location>
        <begin position="27"/>
        <end position="62"/>
    </location>
</feature>
<accession>A0A3B3XCQ8</accession>
<reference evidence="3" key="1">
    <citation type="submission" date="2025-08" db="UniProtKB">
        <authorList>
            <consortium name="Ensembl"/>
        </authorList>
    </citation>
    <scope>IDENTIFICATION</scope>
</reference>
<organism evidence="3 4">
    <name type="scientific">Poecilia mexicana</name>
    <dbReference type="NCBI Taxonomy" id="48701"/>
    <lineage>
        <taxon>Eukaryota</taxon>
        <taxon>Metazoa</taxon>
        <taxon>Chordata</taxon>
        <taxon>Craniata</taxon>
        <taxon>Vertebrata</taxon>
        <taxon>Euteleostomi</taxon>
        <taxon>Actinopterygii</taxon>
        <taxon>Neopterygii</taxon>
        <taxon>Teleostei</taxon>
        <taxon>Neoteleostei</taxon>
        <taxon>Acanthomorphata</taxon>
        <taxon>Ovalentaria</taxon>
        <taxon>Atherinomorphae</taxon>
        <taxon>Cyprinodontiformes</taxon>
        <taxon>Poeciliidae</taxon>
        <taxon>Poeciliinae</taxon>
        <taxon>Poecilia</taxon>
    </lineage>
</organism>